<dbReference type="EC" id="6.1.1.14" evidence="8"/>
<dbReference type="Pfam" id="PF00587">
    <property type="entry name" value="tRNA-synt_2b"/>
    <property type="match status" value="1"/>
</dbReference>
<dbReference type="PANTHER" id="PTHR10745:SF8">
    <property type="entry name" value="DNA POLYMERASE SUBUNIT GAMMA-2, MITOCHONDRIAL"/>
    <property type="match status" value="1"/>
</dbReference>
<evidence type="ECO:0000256" key="1">
    <source>
        <dbReference type="ARBA" id="ARBA00008226"/>
    </source>
</evidence>
<feature type="binding site" evidence="8">
    <location>
        <position position="99"/>
    </location>
    <ligand>
        <name>substrate</name>
    </ligand>
</feature>
<reference evidence="10 11" key="1">
    <citation type="submission" date="2015-10" db="EMBL/GenBank/DDBJ databases">
        <title>Metagenome-Assembled Genomes uncover a global brackish microbiome.</title>
        <authorList>
            <person name="Hugerth L.W."/>
            <person name="Larsson J."/>
            <person name="Alneberg J."/>
            <person name="Lindh M.V."/>
            <person name="Legrand C."/>
            <person name="Pinhassi J."/>
            <person name="Andersson A.F."/>
        </authorList>
    </citation>
    <scope>NUCLEOTIDE SEQUENCE [LARGE SCALE GENOMIC DNA]</scope>
    <source>
        <strain evidence="10">BACL9 MAG-120820-bin42</strain>
    </source>
</reference>
<evidence type="ECO:0000313" key="10">
    <source>
        <dbReference type="EMBL" id="KRP32817.1"/>
    </source>
</evidence>
<dbReference type="CDD" id="cd00858">
    <property type="entry name" value="GlyRS_anticodon"/>
    <property type="match status" value="1"/>
</dbReference>
<dbReference type="GO" id="GO:0005737">
    <property type="term" value="C:cytoplasm"/>
    <property type="evidence" value="ECO:0007669"/>
    <property type="project" value="UniProtKB-SubCell"/>
</dbReference>
<keyword evidence="6 8" id="KW-0648">Protein biosynthesis</keyword>
<dbReference type="InterPro" id="IPR045864">
    <property type="entry name" value="aa-tRNA-synth_II/BPL/LPL"/>
</dbReference>
<dbReference type="InterPro" id="IPR006195">
    <property type="entry name" value="aa-tRNA-synth_II"/>
</dbReference>
<protein>
    <recommendedName>
        <fullName evidence="8">Glycine--tRNA ligase</fullName>
        <ecNumber evidence="8">6.1.1.14</ecNumber>
    </recommendedName>
    <alternativeName>
        <fullName evidence="8">Glycyl-tRNA synthetase</fullName>
        <shortName evidence="8">GlyRS</shortName>
    </alternativeName>
</protein>
<evidence type="ECO:0000313" key="11">
    <source>
        <dbReference type="Proteomes" id="UP000051557"/>
    </source>
</evidence>
<comment type="catalytic activity">
    <reaction evidence="8">
        <text>tRNA(Gly) + glycine + ATP = glycyl-tRNA(Gly) + AMP + diphosphate</text>
        <dbReference type="Rhea" id="RHEA:16013"/>
        <dbReference type="Rhea" id="RHEA-COMP:9664"/>
        <dbReference type="Rhea" id="RHEA-COMP:9683"/>
        <dbReference type="ChEBI" id="CHEBI:30616"/>
        <dbReference type="ChEBI" id="CHEBI:33019"/>
        <dbReference type="ChEBI" id="CHEBI:57305"/>
        <dbReference type="ChEBI" id="CHEBI:78442"/>
        <dbReference type="ChEBI" id="CHEBI:78522"/>
        <dbReference type="ChEBI" id="CHEBI:456215"/>
        <dbReference type="EC" id="6.1.1.14"/>
    </reaction>
</comment>
<comment type="similarity">
    <text evidence="1 8">Belongs to the class-II aminoacyl-tRNA synthetase family.</text>
</comment>
<keyword evidence="2 8" id="KW-0963">Cytoplasm</keyword>
<organism evidence="10 11">
    <name type="scientific">Verrucomicrobia subdivision 6 bacterium BACL9 MAG-120820-bin42</name>
    <dbReference type="NCBI Taxonomy" id="1655634"/>
    <lineage>
        <taxon>Bacteria</taxon>
        <taxon>Pseudomonadati</taxon>
        <taxon>Verrucomicrobiota</taxon>
        <taxon>Verrucomicrobiia</taxon>
        <taxon>Verrucomicrobiales</taxon>
        <taxon>Verrucomicrobia subdivision 6</taxon>
    </lineage>
</organism>
<dbReference type="InterPro" id="IPR022961">
    <property type="entry name" value="Gly_tRNA_ligase_bac"/>
</dbReference>
<evidence type="ECO:0000256" key="3">
    <source>
        <dbReference type="ARBA" id="ARBA00022598"/>
    </source>
</evidence>
<dbReference type="Pfam" id="PF03129">
    <property type="entry name" value="HGTP_anticodon"/>
    <property type="match status" value="1"/>
</dbReference>
<dbReference type="SUPFAM" id="SSF52954">
    <property type="entry name" value="Class II aaRS ABD-related"/>
    <property type="match status" value="1"/>
</dbReference>
<dbReference type="NCBIfam" id="NF003211">
    <property type="entry name" value="PRK04173.1"/>
    <property type="match status" value="1"/>
</dbReference>
<dbReference type="GO" id="GO:0005524">
    <property type="term" value="F:ATP binding"/>
    <property type="evidence" value="ECO:0007669"/>
    <property type="project" value="UniProtKB-UniRule"/>
</dbReference>
<dbReference type="Proteomes" id="UP000051557">
    <property type="component" value="Unassembled WGS sequence"/>
</dbReference>
<dbReference type="InterPro" id="IPR002314">
    <property type="entry name" value="aa-tRNA-synt_IIb"/>
</dbReference>
<keyword evidence="5 8" id="KW-0067">ATP-binding</keyword>
<comment type="function">
    <text evidence="8">Catalyzes the attachment of glycine to tRNA(Gly).</text>
</comment>
<dbReference type="NCBIfam" id="TIGR00389">
    <property type="entry name" value="glyS_dimeric"/>
    <property type="match status" value="1"/>
</dbReference>
<dbReference type="CDD" id="cd00774">
    <property type="entry name" value="GlyRS-like_core"/>
    <property type="match status" value="1"/>
</dbReference>
<evidence type="ECO:0000256" key="2">
    <source>
        <dbReference type="ARBA" id="ARBA00022490"/>
    </source>
</evidence>
<dbReference type="Gene3D" id="3.40.50.800">
    <property type="entry name" value="Anticodon-binding domain"/>
    <property type="match status" value="1"/>
</dbReference>
<feature type="binding site" evidence="8">
    <location>
        <begin position="199"/>
        <end position="203"/>
    </location>
    <ligand>
        <name>substrate</name>
    </ligand>
</feature>
<dbReference type="HAMAP" id="MF_00253_B">
    <property type="entry name" value="Gly_tRNA_synth_B"/>
    <property type="match status" value="1"/>
</dbReference>
<keyword evidence="3 8" id="KW-0436">Ligase</keyword>
<gene>
    <name evidence="8" type="primary">glyQS</name>
    <name evidence="10" type="ORF">ABS32_02375</name>
</gene>
<accession>A0A0R2XFH6</accession>
<dbReference type="InterPro" id="IPR002315">
    <property type="entry name" value="tRNA-synt_gly"/>
</dbReference>
<evidence type="ECO:0000256" key="6">
    <source>
        <dbReference type="ARBA" id="ARBA00022917"/>
    </source>
</evidence>
<dbReference type="GO" id="GO:0006426">
    <property type="term" value="P:glycyl-tRNA aminoacylation"/>
    <property type="evidence" value="ECO:0007669"/>
    <property type="project" value="UniProtKB-UniRule"/>
</dbReference>
<feature type="binding site" evidence="8">
    <location>
        <begin position="312"/>
        <end position="315"/>
    </location>
    <ligand>
        <name>ATP</name>
        <dbReference type="ChEBI" id="CHEBI:30616"/>
    </ligand>
</feature>
<dbReference type="EMBL" id="LIDM01000056">
    <property type="protein sequence ID" value="KRP32817.1"/>
    <property type="molecule type" value="Genomic_DNA"/>
</dbReference>
<keyword evidence="7 8" id="KW-0030">Aminoacyl-tRNA synthetase</keyword>
<feature type="binding site" evidence="8">
    <location>
        <position position="152"/>
    </location>
    <ligand>
        <name>substrate</name>
    </ligand>
</feature>
<feature type="binding site" evidence="8">
    <location>
        <begin position="268"/>
        <end position="269"/>
    </location>
    <ligand>
        <name>ATP</name>
        <dbReference type="ChEBI" id="CHEBI:30616"/>
    </ligand>
</feature>
<feature type="domain" description="Aminoacyl-transfer RNA synthetases class-II family profile" evidence="9">
    <location>
        <begin position="7"/>
        <end position="347"/>
    </location>
</feature>
<dbReference type="InterPro" id="IPR004154">
    <property type="entry name" value="Anticodon-bd"/>
</dbReference>
<comment type="caution">
    <text evidence="10">The sequence shown here is derived from an EMBL/GenBank/DDBJ whole genome shotgun (WGS) entry which is preliminary data.</text>
</comment>
<dbReference type="Gene3D" id="3.30.930.10">
    <property type="entry name" value="Bira Bifunctional Protein, Domain 2"/>
    <property type="match status" value="1"/>
</dbReference>
<comment type="subunit">
    <text evidence="8">Homodimer.</text>
</comment>
<feature type="binding site" evidence="8">
    <location>
        <begin position="184"/>
        <end position="186"/>
    </location>
    <ligand>
        <name>ATP</name>
        <dbReference type="ChEBI" id="CHEBI:30616"/>
    </ligand>
</feature>
<keyword evidence="4 8" id="KW-0547">Nucleotide-binding</keyword>
<proteinExistence type="inferred from homology"/>
<dbReference type="InterPro" id="IPR033731">
    <property type="entry name" value="GlyRS-like_core"/>
</dbReference>
<dbReference type="InterPro" id="IPR036621">
    <property type="entry name" value="Anticodon-bd_dom_sf"/>
</dbReference>
<evidence type="ECO:0000256" key="7">
    <source>
        <dbReference type="ARBA" id="ARBA00023146"/>
    </source>
</evidence>
<sequence>MSDNRMEKIVALCKRRGFIFPSSEIYGGLNGAWDYGPLGVALKRNLKDNWWKCMTQLRDDIVGMDGAILMSRSVWKASGHEATFTDPMVDCKTCKGRFRADQVTTSPCPQKPSKMVNACGGELTEPRQFNLMFKTYVGPVEDERNLTYLRPETAQAMFVQFKNILEVSRKKLPFGIAQIGKAFRNEINPRNFTFRSREFEQMEVEFFVPPADGKKWLDQWLADRLAWYESIGIPRSKITILDVPEKDRAFYSQGTYDLLYAFPFGTEELEGIAYRTDYDLKQHQEASGKPLEYFDEETREKFIPHVVEPSAGVDRTTLALLCEAYDEEEVTDEKGAKETRVVLRFHPRMAPIKAGIFPLLKNKPELVEKARSVTNQLRPHFSVFYDESGAIGRRYRRQDEVGTPFGITIDFETLEGAKDGPLAGQKETVTLRHRDSMKQERMAIADLLPRLQSALA</sequence>
<name>A0A0R2XFH6_9BACT</name>
<dbReference type="SUPFAM" id="SSF55681">
    <property type="entry name" value="Class II aaRS and biotin synthetases"/>
    <property type="match status" value="1"/>
</dbReference>
<dbReference type="AlphaFoldDB" id="A0A0R2XFH6"/>
<feature type="binding site" evidence="8">
    <location>
        <begin position="308"/>
        <end position="312"/>
    </location>
    <ligand>
        <name>substrate</name>
    </ligand>
</feature>
<feature type="binding site" evidence="8">
    <location>
        <begin position="194"/>
        <end position="199"/>
    </location>
    <ligand>
        <name>ATP</name>
        <dbReference type="ChEBI" id="CHEBI:30616"/>
    </ligand>
</feature>
<evidence type="ECO:0000259" key="9">
    <source>
        <dbReference type="PROSITE" id="PS50862"/>
    </source>
</evidence>
<dbReference type="PRINTS" id="PR01043">
    <property type="entry name" value="TRNASYNTHGLY"/>
</dbReference>
<evidence type="ECO:0000256" key="8">
    <source>
        <dbReference type="HAMAP-Rule" id="MF_00253"/>
    </source>
</evidence>
<dbReference type="InterPro" id="IPR027031">
    <property type="entry name" value="Gly-tRNA_synthase/POLG2"/>
</dbReference>
<dbReference type="PANTHER" id="PTHR10745">
    <property type="entry name" value="GLYCYL-TRNA SYNTHETASE/DNA POLYMERASE SUBUNIT GAMMA-2"/>
    <property type="match status" value="1"/>
</dbReference>
<evidence type="ECO:0000256" key="4">
    <source>
        <dbReference type="ARBA" id="ARBA00022741"/>
    </source>
</evidence>
<dbReference type="PROSITE" id="PS50862">
    <property type="entry name" value="AA_TRNA_LIGASE_II"/>
    <property type="match status" value="1"/>
</dbReference>
<evidence type="ECO:0000256" key="5">
    <source>
        <dbReference type="ARBA" id="ARBA00022840"/>
    </source>
</evidence>
<comment type="subcellular location">
    <subcellularLocation>
        <location evidence="8">Cytoplasm</location>
    </subcellularLocation>
</comment>
<dbReference type="GO" id="GO:0004820">
    <property type="term" value="F:glycine-tRNA ligase activity"/>
    <property type="evidence" value="ECO:0007669"/>
    <property type="project" value="UniProtKB-UniRule"/>
</dbReference>